<sequence length="87" mass="8895">MKITKNLSLAGYPSFAGVIGMSAPIGGGMKSRGGAWTITAPVALKPLGTGLPVAAPSLALHVTREDQPVDVRQNVRACSSVPVDRSP</sequence>
<proteinExistence type="predicted"/>
<keyword evidence="2" id="KW-1185">Reference proteome</keyword>
<evidence type="ECO:0000313" key="2">
    <source>
        <dbReference type="Proteomes" id="UP001501747"/>
    </source>
</evidence>
<comment type="caution">
    <text evidence="1">The sequence shown here is derived from an EMBL/GenBank/DDBJ whole genome shotgun (WGS) entry which is preliminary data.</text>
</comment>
<accession>A0ABP7TTZ7</accession>
<reference evidence="2" key="1">
    <citation type="journal article" date="2019" name="Int. J. Syst. Evol. Microbiol.">
        <title>The Global Catalogue of Microorganisms (GCM) 10K type strain sequencing project: providing services to taxonomists for standard genome sequencing and annotation.</title>
        <authorList>
            <consortium name="The Broad Institute Genomics Platform"/>
            <consortium name="The Broad Institute Genome Sequencing Center for Infectious Disease"/>
            <person name="Wu L."/>
            <person name="Ma J."/>
        </authorList>
    </citation>
    <scope>NUCLEOTIDE SEQUENCE [LARGE SCALE GENOMIC DNA]</scope>
    <source>
        <strain evidence="2">JCM 17342</strain>
    </source>
</reference>
<dbReference type="RefSeq" id="WP_344883560.1">
    <property type="nucleotide sequence ID" value="NZ_BAABAL010000019.1"/>
</dbReference>
<evidence type="ECO:0000313" key="1">
    <source>
        <dbReference type="EMBL" id="GAA4031257.1"/>
    </source>
</evidence>
<name>A0ABP7TTZ7_9PSEU</name>
<organism evidence="1 2">
    <name type="scientific">Allokutzneria multivorans</name>
    <dbReference type="NCBI Taxonomy" id="1142134"/>
    <lineage>
        <taxon>Bacteria</taxon>
        <taxon>Bacillati</taxon>
        <taxon>Actinomycetota</taxon>
        <taxon>Actinomycetes</taxon>
        <taxon>Pseudonocardiales</taxon>
        <taxon>Pseudonocardiaceae</taxon>
        <taxon>Allokutzneria</taxon>
    </lineage>
</organism>
<dbReference type="Proteomes" id="UP001501747">
    <property type="component" value="Unassembled WGS sequence"/>
</dbReference>
<protein>
    <submittedName>
        <fullName evidence="1">Uncharacterized protein</fullName>
    </submittedName>
</protein>
<dbReference type="EMBL" id="BAABAL010000019">
    <property type="protein sequence ID" value="GAA4031257.1"/>
    <property type="molecule type" value="Genomic_DNA"/>
</dbReference>
<gene>
    <name evidence="1" type="ORF">GCM10022247_65450</name>
</gene>